<proteinExistence type="predicted"/>
<gene>
    <name evidence="2" type="ORF">KZ820_13120</name>
</gene>
<dbReference type="Proteomes" id="UP000759103">
    <property type="component" value="Unassembled WGS sequence"/>
</dbReference>
<evidence type="ECO:0000256" key="1">
    <source>
        <dbReference type="SAM" id="MobiDB-lite"/>
    </source>
</evidence>
<reference evidence="2 3" key="1">
    <citation type="submission" date="2021-07" db="EMBL/GenBank/DDBJ databases">
        <title>Sphingomonas sp.</title>
        <authorList>
            <person name="Feng G."/>
            <person name="Li J."/>
            <person name="Pan M."/>
        </authorList>
    </citation>
    <scope>NUCLEOTIDE SEQUENCE [LARGE SCALE GENOMIC DNA]</scope>
    <source>
        <strain evidence="2 3">RRHST34</strain>
    </source>
</reference>
<comment type="caution">
    <text evidence="2">The sequence shown here is derived from an EMBL/GenBank/DDBJ whole genome shotgun (WGS) entry which is preliminary data.</text>
</comment>
<feature type="region of interest" description="Disordered" evidence="1">
    <location>
        <begin position="1"/>
        <end position="22"/>
    </location>
</feature>
<keyword evidence="3" id="KW-1185">Reference proteome</keyword>
<accession>A0ABS7BQI6</accession>
<name>A0ABS7BQI6_9SPHN</name>
<protein>
    <recommendedName>
        <fullName evidence="4">ProQ/FinO domain-containing protein</fullName>
    </recommendedName>
</protein>
<evidence type="ECO:0008006" key="4">
    <source>
        <dbReference type="Google" id="ProtNLM"/>
    </source>
</evidence>
<organism evidence="2 3">
    <name type="scientific">Sphingomonas citri</name>
    <dbReference type="NCBI Taxonomy" id="2862499"/>
    <lineage>
        <taxon>Bacteria</taxon>
        <taxon>Pseudomonadati</taxon>
        <taxon>Pseudomonadota</taxon>
        <taxon>Alphaproteobacteria</taxon>
        <taxon>Sphingomonadales</taxon>
        <taxon>Sphingomonadaceae</taxon>
        <taxon>Sphingomonas</taxon>
    </lineage>
</organism>
<sequence>MPRKAQKSAIPLDEPGTNTGAKSDMAKLRDWVRKEATGRLIFRRVYPETLRPFLAKPGQRELKVSLGAKDVLSVEAYRVYDAAKRRYDLDVRQARALQSVEHGGVRERTVHRRRSSFEARTPTRRLYAQRSRRQTQG</sequence>
<evidence type="ECO:0000313" key="3">
    <source>
        <dbReference type="Proteomes" id="UP000759103"/>
    </source>
</evidence>
<dbReference type="EMBL" id="JAHXZN010000004">
    <property type="protein sequence ID" value="MBW6531679.1"/>
    <property type="molecule type" value="Genomic_DNA"/>
</dbReference>
<evidence type="ECO:0000313" key="2">
    <source>
        <dbReference type="EMBL" id="MBW6531679.1"/>
    </source>
</evidence>
<feature type="region of interest" description="Disordered" evidence="1">
    <location>
        <begin position="102"/>
        <end position="137"/>
    </location>
</feature>